<dbReference type="Gene3D" id="3.20.20.80">
    <property type="entry name" value="Glycosidases"/>
    <property type="match status" value="1"/>
</dbReference>
<dbReference type="RefSeq" id="WP_246130062.1">
    <property type="nucleotide sequence ID" value="NZ_BKAU01000010.1"/>
</dbReference>
<dbReference type="GO" id="GO:0004553">
    <property type="term" value="F:hydrolase activity, hydrolyzing O-glycosyl compounds"/>
    <property type="evidence" value="ECO:0007669"/>
    <property type="project" value="InterPro"/>
</dbReference>
<dbReference type="Gene3D" id="2.60.120.380">
    <property type="match status" value="1"/>
</dbReference>
<dbReference type="PROSITE" id="PS51820">
    <property type="entry name" value="PA14"/>
    <property type="match status" value="1"/>
</dbReference>
<proteinExistence type="inferred from homology"/>
<feature type="domain" description="PA14" evidence="3">
    <location>
        <begin position="207"/>
        <end position="352"/>
    </location>
</feature>
<dbReference type="PANTHER" id="PTHR43863:SF2">
    <property type="entry name" value="MALTASE-GLUCOAMYLASE"/>
    <property type="match status" value="1"/>
</dbReference>
<comment type="similarity">
    <text evidence="1 2">Belongs to the glycosyl hydrolase 31 family.</text>
</comment>
<dbReference type="Pfam" id="PF01055">
    <property type="entry name" value="Glyco_hydro_31_2nd"/>
    <property type="match status" value="1"/>
</dbReference>
<dbReference type="Pfam" id="PF13802">
    <property type="entry name" value="Gal_mutarotas_2"/>
    <property type="match status" value="1"/>
</dbReference>
<dbReference type="Pfam" id="PF17137">
    <property type="entry name" value="DUF5110"/>
    <property type="match status" value="1"/>
</dbReference>
<keyword evidence="2" id="KW-0378">Hydrolase</keyword>
<dbReference type="SUPFAM" id="SSF74650">
    <property type="entry name" value="Galactose mutarotase-like"/>
    <property type="match status" value="1"/>
</dbReference>
<dbReference type="AlphaFoldDB" id="A0A512RTC1"/>
<dbReference type="EMBL" id="BKAU01000010">
    <property type="protein sequence ID" value="GEP98946.1"/>
    <property type="molecule type" value="Genomic_DNA"/>
</dbReference>
<dbReference type="CDD" id="cd14752">
    <property type="entry name" value="GH31_N"/>
    <property type="match status" value="1"/>
</dbReference>
<organism evidence="4 5">
    <name type="scientific">Chitinophaga cymbidii</name>
    <dbReference type="NCBI Taxonomy" id="1096750"/>
    <lineage>
        <taxon>Bacteria</taxon>
        <taxon>Pseudomonadati</taxon>
        <taxon>Bacteroidota</taxon>
        <taxon>Chitinophagia</taxon>
        <taxon>Chitinophagales</taxon>
        <taxon>Chitinophagaceae</taxon>
        <taxon>Chitinophaga</taxon>
    </lineage>
</organism>
<dbReference type="SMART" id="SM00758">
    <property type="entry name" value="PA14"/>
    <property type="match status" value="1"/>
</dbReference>
<dbReference type="Gene3D" id="2.60.40.1760">
    <property type="entry name" value="glycosyl hydrolase (family 31)"/>
    <property type="match status" value="1"/>
</dbReference>
<dbReference type="InterPro" id="IPR048395">
    <property type="entry name" value="Glyco_hydro_31_C"/>
</dbReference>
<name>A0A512RTC1_9BACT</name>
<evidence type="ECO:0000313" key="4">
    <source>
        <dbReference type="EMBL" id="GEP98946.1"/>
    </source>
</evidence>
<dbReference type="InterPro" id="IPR037524">
    <property type="entry name" value="PA14/GLEYA"/>
</dbReference>
<evidence type="ECO:0000259" key="3">
    <source>
        <dbReference type="PROSITE" id="PS51820"/>
    </source>
</evidence>
<keyword evidence="2" id="KW-0326">Glycosidase</keyword>
<dbReference type="SUPFAM" id="SSF51011">
    <property type="entry name" value="Glycosyl hydrolase domain"/>
    <property type="match status" value="1"/>
</dbReference>
<dbReference type="PANTHER" id="PTHR43863">
    <property type="entry name" value="HYDROLASE, PUTATIVE (AFU_ORTHOLOGUE AFUA_1G03140)-RELATED"/>
    <property type="match status" value="1"/>
</dbReference>
<evidence type="ECO:0000313" key="5">
    <source>
        <dbReference type="Proteomes" id="UP000321436"/>
    </source>
</evidence>
<dbReference type="InterPro" id="IPR011658">
    <property type="entry name" value="PA14_dom"/>
</dbReference>
<dbReference type="Gene3D" id="2.60.40.1180">
    <property type="entry name" value="Golgi alpha-mannosidase II"/>
    <property type="match status" value="2"/>
</dbReference>
<protein>
    <submittedName>
        <fullName evidence="4">Alpha-xylosidase</fullName>
    </submittedName>
</protein>
<dbReference type="SUPFAM" id="SSF51445">
    <property type="entry name" value="(Trans)glycosidases"/>
    <property type="match status" value="1"/>
</dbReference>
<evidence type="ECO:0000256" key="1">
    <source>
        <dbReference type="ARBA" id="ARBA00007806"/>
    </source>
</evidence>
<dbReference type="Pfam" id="PF21365">
    <property type="entry name" value="Glyco_hydro_31_3rd"/>
    <property type="match status" value="1"/>
</dbReference>
<evidence type="ECO:0000256" key="2">
    <source>
        <dbReference type="RuleBase" id="RU361185"/>
    </source>
</evidence>
<dbReference type="SUPFAM" id="SSF56988">
    <property type="entry name" value="Anthrax protective antigen"/>
    <property type="match status" value="1"/>
</dbReference>
<dbReference type="Proteomes" id="UP000321436">
    <property type="component" value="Unassembled WGS sequence"/>
</dbReference>
<dbReference type="InterPro" id="IPR017853">
    <property type="entry name" value="GH"/>
</dbReference>
<dbReference type="InterPro" id="IPR011013">
    <property type="entry name" value="Gal_mutarotase_sf_dom"/>
</dbReference>
<gene>
    <name evidence="4" type="ORF">CCY01nite_52060</name>
</gene>
<dbReference type="InterPro" id="IPR051816">
    <property type="entry name" value="Glycosyl_Hydrolase_31"/>
</dbReference>
<dbReference type="InterPro" id="IPR013780">
    <property type="entry name" value="Glyco_hydro_b"/>
</dbReference>
<comment type="caution">
    <text evidence="4">The sequence shown here is derived from an EMBL/GenBank/DDBJ whole genome shotgun (WGS) entry which is preliminary data.</text>
</comment>
<keyword evidence="5" id="KW-1185">Reference proteome</keyword>
<reference evidence="4 5" key="1">
    <citation type="submission" date="2019-07" db="EMBL/GenBank/DDBJ databases">
        <title>Whole genome shotgun sequence of Chitinophaga cymbidii NBRC 109752.</title>
        <authorList>
            <person name="Hosoyama A."/>
            <person name="Uohara A."/>
            <person name="Ohji S."/>
            <person name="Ichikawa N."/>
        </authorList>
    </citation>
    <scope>NUCLEOTIDE SEQUENCE [LARGE SCALE GENOMIC DNA]</scope>
    <source>
        <strain evidence="4 5">NBRC 109752</strain>
    </source>
</reference>
<dbReference type="InterPro" id="IPR025887">
    <property type="entry name" value="Glyco_hydro_31_N_dom"/>
</dbReference>
<dbReference type="GO" id="GO:0030246">
    <property type="term" value="F:carbohydrate binding"/>
    <property type="evidence" value="ECO:0007669"/>
    <property type="project" value="InterPro"/>
</dbReference>
<accession>A0A512RTC1</accession>
<dbReference type="GO" id="GO:0005975">
    <property type="term" value="P:carbohydrate metabolic process"/>
    <property type="evidence" value="ECO:0007669"/>
    <property type="project" value="InterPro"/>
</dbReference>
<dbReference type="InterPro" id="IPR033403">
    <property type="entry name" value="DUF5110"/>
</dbReference>
<sequence>MALPAFAGALTGQVERLDDGLLVRLKHPAPGGARQVKLQVVTDRIIHVSASAEDTFSTTQSLMVTATGREGVKWDASENSEEVVLRTAALSVTVALNSGRVTFRDKAGNVILQEHSRAFRPVTIDNKPLYRIRQLFESPAGEAFYGLGQPQTGVMNYKDQDVDLTQYNSIAAVPFLVSNRHYGILWDNYSITRFGDDRPHEQLSVLTGEGGLTATYADRKDQRKIYLKRNEPKIDYAFLPDLQHMPAAFPMSKGKVTWEGNLAPDQSGAYKFYVTASGYIKIWVDGKLVLDRWREGWNPGPSVFSQHLAKGKKVPLKVEWIPESSQAFVSLKWLSPTPEALHNKMCFSSEAGEKIDYYFMQGENMDDVISGYRQVTGKATMLPQWALGFWQSRERYKTQAEILQTVQEFRKRQIPLDNIVLDWSYWKEDAWGSQEFDPARFPDPKGMLDQLHDKYHTHFMISVWPKFYEGISTYKMFDAKNWLYKQNITNKQRDWIGQGYISTFYDAFQPEARQLFWNIIDRKLFSLGVDAWWLDATEPDILSNASIDERKQLMNPTAAGPAAQYFNTYSLMNAKGVYEGQRASKPDQRAFILTRNANAGIQRYAAAAWSGDISARFDELERQIPAGLNLSLSGIPWWTTDIGGFFVEDKYDQPDPQGADLEEWRELNARWFQYGAFCPLFRSHGQYPYREIFNIAPEHSDVYRSMLYYSRLRYKLMPYIYSLAGRTYHDDYTLMRALPMDFPADTAVLRISDQFMFGPALLVNPVYHYKARHRSVYLPATAGWYDFYTGQYYKGGQHITADAPLQRMPLYVKAGSILPFGPDIQYTGEKPADTIVLRVYTGGDASFRLYEDEGLNYGYEKGRFSNIPVRWNESAGTLTIGAREGSFPGMLRQRYFRVIYIHPGSAKEADGGLITYNGEEQTNKAGDWK</sequence>
<dbReference type="Pfam" id="PF07691">
    <property type="entry name" value="PA14"/>
    <property type="match status" value="1"/>
</dbReference>
<dbReference type="InterPro" id="IPR000322">
    <property type="entry name" value="Glyco_hydro_31_TIM"/>
</dbReference>
<dbReference type="CDD" id="cd06591">
    <property type="entry name" value="GH31_xylosidase_XylS"/>
    <property type="match status" value="1"/>
</dbReference>